<dbReference type="CDD" id="cd08662">
    <property type="entry name" value="M13"/>
    <property type="match status" value="1"/>
</dbReference>
<evidence type="ECO:0000313" key="13">
    <source>
        <dbReference type="Proteomes" id="UP000175691"/>
    </source>
</evidence>
<comment type="similarity">
    <text evidence="2">Belongs to the peptidase M13 family.</text>
</comment>
<evidence type="ECO:0000256" key="5">
    <source>
        <dbReference type="ARBA" id="ARBA00022801"/>
    </source>
</evidence>
<organism evidence="12 13">
    <name type="scientific">Alteromonas confluentis</name>
    <dbReference type="NCBI Taxonomy" id="1656094"/>
    <lineage>
        <taxon>Bacteria</taxon>
        <taxon>Pseudomonadati</taxon>
        <taxon>Pseudomonadota</taxon>
        <taxon>Gammaproteobacteria</taxon>
        <taxon>Alteromonadales</taxon>
        <taxon>Alteromonadaceae</taxon>
        <taxon>Alteromonas/Salinimonas group</taxon>
        <taxon>Alteromonas</taxon>
    </lineage>
</organism>
<dbReference type="GO" id="GO:0016485">
    <property type="term" value="P:protein processing"/>
    <property type="evidence" value="ECO:0007669"/>
    <property type="project" value="TreeGrafter"/>
</dbReference>
<dbReference type="Gene3D" id="1.10.1380.10">
    <property type="entry name" value="Neutral endopeptidase , domain2"/>
    <property type="match status" value="1"/>
</dbReference>
<dbReference type="PANTHER" id="PTHR11733:SF167">
    <property type="entry name" value="FI17812P1-RELATED"/>
    <property type="match status" value="1"/>
</dbReference>
<dbReference type="AlphaFoldDB" id="A0A1E7Z5U4"/>
<dbReference type="STRING" id="1656094.BFC18_19315"/>
<feature type="signal peptide" evidence="9">
    <location>
        <begin position="1"/>
        <end position="20"/>
    </location>
</feature>
<keyword evidence="7" id="KW-0482">Metalloprotease</keyword>
<dbReference type="GO" id="GO:0046872">
    <property type="term" value="F:metal ion binding"/>
    <property type="evidence" value="ECO:0007669"/>
    <property type="project" value="UniProtKB-KW"/>
</dbReference>
<feature type="region of interest" description="Disordered" evidence="8">
    <location>
        <begin position="20"/>
        <end position="44"/>
    </location>
</feature>
<evidence type="ECO:0000313" key="12">
    <source>
        <dbReference type="EMBL" id="OFC68898.1"/>
    </source>
</evidence>
<dbReference type="InterPro" id="IPR024079">
    <property type="entry name" value="MetalloPept_cat_dom_sf"/>
</dbReference>
<dbReference type="InterPro" id="IPR042089">
    <property type="entry name" value="Peptidase_M13_dom_2"/>
</dbReference>
<dbReference type="SUPFAM" id="SSF55486">
    <property type="entry name" value="Metalloproteases ('zincins'), catalytic domain"/>
    <property type="match status" value="1"/>
</dbReference>
<dbReference type="PRINTS" id="PR00786">
    <property type="entry name" value="NEPRILYSIN"/>
</dbReference>
<dbReference type="OrthoDB" id="9775677at2"/>
<keyword evidence="9" id="KW-0732">Signal</keyword>
<gene>
    <name evidence="12" type="ORF">BFC18_19315</name>
</gene>
<evidence type="ECO:0000259" key="11">
    <source>
        <dbReference type="Pfam" id="PF05649"/>
    </source>
</evidence>
<evidence type="ECO:0000256" key="4">
    <source>
        <dbReference type="ARBA" id="ARBA00022723"/>
    </source>
</evidence>
<keyword evidence="3" id="KW-0645">Protease</keyword>
<keyword evidence="13" id="KW-1185">Reference proteome</keyword>
<evidence type="ECO:0000259" key="10">
    <source>
        <dbReference type="Pfam" id="PF01431"/>
    </source>
</evidence>
<dbReference type="Gene3D" id="3.40.390.10">
    <property type="entry name" value="Collagenase (Catalytic Domain)"/>
    <property type="match status" value="1"/>
</dbReference>
<comment type="caution">
    <text evidence="12">The sequence shown here is derived from an EMBL/GenBank/DDBJ whole genome shotgun (WGS) entry which is preliminary data.</text>
</comment>
<dbReference type="Proteomes" id="UP000175691">
    <property type="component" value="Unassembled WGS sequence"/>
</dbReference>
<evidence type="ECO:0000256" key="7">
    <source>
        <dbReference type="ARBA" id="ARBA00023049"/>
    </source>
</evidence>
<evidence type="ECO:0000256" key="8">
    <source>
        <dbReference type="SAM" id="MobiDB-lite"/>
    </source>
</evidence>
<evidence type="ECO:0000256" key="1">
    <source>
        <dbReference type="ARBA" id="ARBA00001947"/>
    </source>
</evidence>
<keyword evidence="5" id="KW-0378">Hydrolase</keyword>
<dbReference type="Pfam" id="PF05649">
    <property type="entry name" value="Peptidase_M13_N"/>
    <property type="match status" value="1"/>
</dbReference>
<dbReference type="GO" id="GO:0004222">
    <property type="term" value="F:metalloendopeptidase activity"/>
    <property type="evidence" value="ECO:0007669"/>
    <property type="project" value="InterPro"/>
</dbReference>
<keyword evidence="4" id="KW-0479">Metal-binding</keyword>
<feature type="domain" description="Peptidase M13 N-terminal" evidence="11">
    <location>
        <begin position="61"/>
        <end position="438"/>
    </location>
</feature>
<proteinExistence type="inferred from homology"/>
<accession>A0A1E7Z5U4</accession>
<sequence>MKYKLLAATIAAALSLSGCSKPEQSASSAPAKESQTTAEAGKPELGSFGVDLTAMDTSVKPGDDFFGYASGTWYKNYELPADKTRFGAFNALRDRSEEQVKAIVDDLMTKQDLNTEEKMVHDFYSAYMDTDTINAQGIEPISDILGMISKIGNRDDLTRVFGQSWLYGSATPIYSYLGYNRLDPNEYQVTVGVGGLGLPDRDYYLSDEERFVKIREAYVAHVEKMLAFAGAESPAEGAQQILELETRIADAQWPRAKRRNRDLTLNQIERASLSDAYPGFNWNTFLAQSDLKAPELNISTPEPLKDVINIINETDLGIWKTYLTFHTISNNSSLLSEEINNESFDFYSRTLNGQQEPRPRWKRAVGQLSGTESLGFVLGKIYVDRYFPQSSKAQMSELVENLRTALGKRIDGLEWMGDETKKEARAKLAAFRPKIGYPDEWVDLSGLEISSDTLVQNIRNLRKFFHEKDVENELKPTDRERWGMTPQTVNAYYNPSFNEIVFPAAILQPPFFDPNADPAVNYGAIGGVIGHEMGHGFDDQGSKSDANGIQRNWWTDEDLTAFTAKVEQLGAQYDAYEPVEGQHVNGQLTMGENIGDVGGLAMAYEAYKLSLDGKEAPVIDGLTGDQRFFLAWAQVWREKRTEQSLINQLRTDPHSPARYRTLTPRNMDAWYEAFDVKPGDALYLAPEDRVQIW</sequence>
<feature type="chain" id="PRO_5009209377" evidence="9">
    <location>
        <begin position="21"/>
        <end position="693"/>
    </location>
</feature>
<dbReference type="InterPro" id="IPR000718">
    <property type="entry name" value="Peptidase_M13"/>
</dbReference>
<dbReference type="GO" id="GO:0005886">
    <property type="term" value="C:plasma membrane"/>
    <property type="evidence" value="ECO:0007669"/>
    <property type="project" value="TreeGrafter"/>
</dbReference>
<dbReference type="Pfam" id="PF01431">
    <property type="entry name" value="Peptidase_M13"/>
    <property type="match status" value="1"/>
</dbReference>
<feature type="compositionally biased region" description="Polar residues" evidence="8">
    <location>
        <begin position="22"/>
        <end position="38"/>
    </location>
</feature>
<reference evidence="12 13" key="1">
    <citation type="submission" date="2016-08" db="EMBL/GenBank/DDBJ databases">
        <authorList>
            <person name="Seilhamer J.J."/>
        </authorList>
    </citation>
    <scope>NUCLEOTIDE SEQUENCE [LARGE SCALE GENOMIC DNA]</scope>
    <source>
        <strain evidence="12 13">KCTC 42603</strain>
    </source>
</reference>
<evidence type="ECO:0000256" key="2">
    <source>
        <dbReference type="ARBA" id="ARBA00007357"/>
    </source>
</evidence>
<evidence type="ECO:0000256" key="3">
    <source>
        <dbReference type="ARBA" id="ARBA00022670"/>
    </source>
</evidence>
<dbReference type="PROSITE" id="PS51257">
    <property type="entry name" value="PROKAR_LIPOPROTEIN"/>
    <property type="match status" value="1"/>
</dbReference>
<evidence type="ECO:0000256" key="6">
    <source>
        <dbReference type="ARBA" id="ARBA00022833"/>
    </source>
</evidence>
<dbReference type="EMBL" id="MDHN01000041">
    <property type="protein sequence ID" value="OFC68898.1"/>
    <property type="molecule type" value="Genomic_DNA"/>
</dbReference>
<dbReference type="RefSeq" id="WP_070127002.1">
    <property type="nucleotide sequence ID" value="NZ_MDHN01000041.1"/>
</dbReference>
<name>A0A1E7Z5U4_9ALTE</name>
<dbReference type="PANTHER" id="PTHR11733">
    <property type="entry name" value="ZINC METALLOPROTEASE FAMILY M13 NEPRILYSIN-RELATED"/>
    <property type="match status" value="1"/>
</dbReference>
<comment type="cofactor">
    <cofactor evidence="1">
        <name>Zn(2+)</name>
        <dbReference type="ChEBI" id="CHEBI:29105"/>
    </cofactor>
</comment>
<dbReference type="PROSITE" id="PS51885">
    <property type="entry name" value="NEPRILYSIN"/>
    <property type="match status" value="1"/>
</dbReference>
<feature type="domain" description="Peptidase M13 C-terminal" evidence="10">
    <location>
        <begin position="490"/>
        <end position="690"/>
    </location>
</feature>
<evidence type="ECO:0000256" key="9">
    <source>
        <dbReference type="SAM" id="SignalP"/>
    </source>
</evidence>
<keyword evidence="6" id="KW-0862">Zinc</keyword>
<dbReference type="InterPro" id="IPR018497">
    <property type="entry name" value="Peptidase_M13_C"/>
</dbReference>
<dbReference type="InterPro" id="IPR008753">
    <property type="entry name" value="Peptidase_M13_N"/>
</dbReference>
<protein>
    <submittedName>
        <fullName evidence="12">Peptidase M13</fullName>
    </submittedName>
</protein>